<accession>A0A6J6FBY4</accession>
<evidence type="ECO:0000256" key="2">
    <source>
        <dbReference type="ARBA" id="ARBA00022448"/>
    </source>
</evidence>
<evidence type="ECO:0000256" key="3">
    <source>
        <dbReference type="ARBA" id="ARBA00022475"/>
    </source>
</evidence>
<dbReference type="InterPro" id="IPR002781">
    <property type="entry name" value="TM_pro_TauE-like"/>
</dbReference>
<evidence type="ECO:0000256" key="4">
    <source>
        <dbReference type="ARBA" id="ARBA00022692"/>
    </source>
</evidence>
<evidence type="ECO:0000313" key="13">
    <source>
        <dbReference type="EMBL" id="CAB4847675.1"/>
    </source>
</evidence>
<reference evidence="8" key="1">
    <citation type="submission" date="2020-05" db="EMBL/GenBank/DDBJ databases">
        <authorList>
            <person name="Chiriac C."/>
            <person name="Salcher M."/>
            <person name="Ghai R."/>
            <person name="Kavagutti S V."/>
        </authorList>
    </citation>
    <scope>NUCLEOTIDE SEQUENCE</scope>
</reference>
<organism evidence="8">
    <name type="scientific">freshwater metagenome</name>
    <dbReference type="NCBI Taxonomy" id="449393"/>
    <lineage>
        <taxon>unclassified sequences</taxon>
        <taxon>metagenomes</taxon>
        <taxon>ecological metagenomes</taxon>
    </lineage>
</organism>
<comment type="subcellular location">
    <subcellularLocation>
        <location evidence="1">Cell membrane</location>
        <topology evidence="1">Multi-pass membrane protein</topology>
    </subcellularLocation>
</comment>
<feature type="transmembrane region" description="Helical" evidence="7">
    <location>
        <begin position="107"/>
        <end position="124"/>
    </location>
</feature>
<evidence type="ECO:0000313" key="14">
    <source>
        <dbReference type="EMBL" id="CAB4896025.1"/>
    </source>
</evidence>
<evidence type="ECO:0000313" key="16">
    <source>
        <dbReference type="EMBL" id="CAB5009539.1"/>
    </source>
</evidence>
<dbReference type="EMBL" id="CAEZUA010000008">
    <property type="protein sequence ID" value="CAB4582088.1"/>
    <property type="molecule type" value="Genomic_DNA"/>
</dbReference>
<dbReference type="EMBL" id="CAFBJH010000005">
    <property type="protein sequence ID" value="CAB4847675.1"/>
    <property type="molecule type" value="Genomic_DNA"/>
</dbReference>
<dbReference type="EMBL" id="CAFAAR010000024">
    <property type="protein sequence ID" value="CAB4799821.1"/>
    <property type="molecule type" value="Genomic_DNA"/>
</dbReference>
<feature type="transmembrane region" description="Helical" evidence="7">
    <location>
        <begin position="199"/>
        <end position="225"/>
    </location>
</feature>
<feature type="transmembrane region" description="Helical" evidence="7">
    <location>
        <begin position="167"/>
        <end position="187"/>
    </location>
</feature>
<sequence length="262" mass="27370">MQFFGDIAFTTLALMVFAALCAGFIDAIAGGGGLIQLPAMLIGLPNSPTVQVLGTNKLSSIFGTSVAAHLYRRNIKPDFRITVAMAFPAFLGSMLGAQLASHIPTQALRPLVFILLVGVAIFTWFKPDLGAIESLRHSARKSRIIASVAGAGLGFYDGIFGPGTGTFFILALVALVGFDFLTASSIAKVTNVATNVGAILIFGLHGVVLWKVGFVMGAANILGAIMGAKTAIAGGATLVRKVFLFVTIVLIFKVGIDTISHW</sequence>
<keyword evidence="6 7" id="KW-0472">Membrane</keyword>
<dbReference type="EMBL" id="CAFBOE010000068">
    <property type="protein sequence ID" value="CAB4977127.1"/>
    <property type="molecule type" value="Genomic_DNA"/>
</dbReference>
<evidence type="ECO:0000256" key="6">
    <source>
        <dbReference type="ARBA" id="ARBA00023136"/>
    </source>
</evidence>
<feature type="transmembrane region" description="Helical" evidence="7">
    <location>
        <begin position="83"/>
        <end position="101"/>
    </location>
</feature>
<evidence type="ECO:0000313" key="10">
    <source>
        <dbReference type="EMBL" id="CAB4701490.1"/>
    </source>
</evidence>
<name>A0A6J6FBY4_9ZZZZ</name>
<keyword evidence="3" id="KW-1003">Cell membrane</keyword>
<evidence type="ECO:0000313" key="11">
    <source>
        <dbReference type="EMBL" id="CAB4773049.1"/>
    </source>
</evidence>
<feature type="transmembrane region" description="Helical" evidence="7">
    <location>
        <begin position="231"/>
        <end position="252"/>
    </location>
</feature>
<dbReference type="PANTHER" id="PTHR30269">
    <property type="entry name" value="TRANSMEMBRANE PROTEIN YFCA"/>
    <property type="match status" value="1"/>
</dbReference>
<dbReference type="AlphaFoldDB" id="A0A6J6FBY4"/>
<dbReference type="EMBL" id="CAEZZZ010000006">
    <property type="protein sequence ID" value="CAB4773049.1"/>
    <property type="molecule type" value="Genomic_DNA"/>
</dbReference>
<keyword evidence="5 7" id="KW-1133">Transmembrane helix</keyword>
<gene>
    <name evidence="8" type="ORF">UFOPK1773_00231</name>
    <name evidence="9" type="ORF">UFOPK2288_00268</name>
    <name evidence="10" type="ORF">UFOPK2589_00859</name>
    <name evidence="11" type="ORF">UFOPK2931_00258</name>
    <name evidence="12" type="ORF">UFOPK3056_00425</name>
    <name evidence="13" type="ORF">UFOPK3287_00174</name>
    <name evidence="14" type="ORF">UFOPK3558_00419</name>
    <name evidence="15" type="ORF">UFOPK3916_00802</name>
    <name evidence="16" type="ORF">UFOPK4074_00568</name>
    <name evidence="17" type="ORF">UFOPK4372_00245</name>
</gene>
<dbReference type="Pfam" id="PF01925">
    <property type="entry name" value="TauE"/>
    <property type="match status" value="1"/>
</dbReference>
<dbReference type="InterPro" id="IPR052017">
    <property type="entry name" value="TSUP"/>
</dbReference>
<protein>
    <submittedName>
        <fullName evidence="8">Unannotated protein</fullName>
    </submittedName>
</protein>
<dbReference type="PANTHER" id="PTHR30269:SF0">
    <property type="entry name" value="MEMBRANE TRANSPORTER PROTEIN YFCA-RELATED"/>
    <property type="match status" value="1"/>
</dbReference>
<evidence type="ECO:0000256" key="1">
    <source>
        <dbReference type="ARBA" id="ARBA00004651"/>
    </source>
</evidence>
<dbReference type="EMBL" id="CAEZXT010000052">
    <property type="protein sequence ID" value="CAB4701490.1"/>
    <property type="molecule type" value="Genomic_DNA"/>
</dbReference>
<evidence type="ECO:0000256" key="5">
    <source>
        <dbReference type="ARBA" id="ARBA00022989"/>
    </source>
</evidence>
<evidence type="ECO:0000313" key="17">
    <source>
        <dbReference type="EMBL" id="CAB5070438.1"/>
    </source>
</evidence>
<proteinExistence type="predicted"/>
<keyword evidence="4 7" id="KW-0812">Transmembrane</keyword>
<feature type="transmembrane region" description="Helical" evidence="7">
    <location>
        <begin position="7"/>
        <end position="29"/>
    </location>
</feature>
<evidence type="ECO:0000256" key="7">
    <source>
        <dbReference type="SAM" id="Phobius"/>
    </source>
</evidence>
<evidence type="ECO:0000313" key="9">
    <source>
        <dbReference type="EMBL" id="CAB4658422.1"/>
    </source>
</evidence>
<dbReference type="EMBL" id="CAFBPG010000037">
    <property type="protein sequence ID" value="CAB5009539.1"/>
    <property type="molecule type" value="Genomic_DNA"/>
</dbReference>
<evidence type="ECO:0000313" key="15">
    <source>
        <dbReference type="EMBL" id="CAB4977127.1"/>
    </source>
</evidence>
<evidence type="ECO:0000313" key="12">
    <source>
        <dbReference type="EMBL" id="CAB4799821.1"/>
    </source>
</evidence>
<dbReference type="GO" id="GO:0005886">
    <property type="term" value="C:plasma membrane"/>
    <property type="evidence" value="ECO:0007669"/>
    <property type="project" value="UniProtKB-SubCell"/>
</dbReference>
<dbReference type="EMBL" id="CAFBMI010000021">
    <property type="protein sequence ID" value="CAB4896025.1"/>
    <property type="molecule type" value="Genomic_DNA"/>
</dbReference>
<evidence type="ECO:0000313" key="8">
    <source>
        <dbReference type="EMBL" id="CAB4582088.1"/>
    </source>
</evidence>
<dbReference type="EMBL" id="CAEZWS010000008">
    <property type="protein sequence ID" value="CAB4658422.1"/>
    <property type="molecule type" value="Genomic_DNA"/>
</dbReference>
<dbReference type="EMBL" id="CAFBQZ010000008">
    <property type="protein sequence ID" value="CAB5070438.1"/>
    <property type="molecule type" value="Genomic_DNA"/>
</dbReference>
<keyword evidence="2" id="KW-0813">Transport</keyword>